<dbReference type="AlphaFoldDB" id="A0A1C3PG44"/>
<evidence type="ECO:0000256" key="1">
    <source>
        <dbReference type="ARBA" id="ARBA00022603"/>
    </source>
</evidence>
<dbReference type="InterPro" id="IPR016874">
    <property type="entry name" value="TcmP-like"/>
</dbReference>
<dbReference type="PIRSF" id="PIRSF028177">
    <property type="entry name" value="Polyketide_synth_Omtfrase_TcmP"/>
    <property type="match status" value="1"/>
</dbReference>
<evidence type="ECO:0000313" key="4">
    <source>
        <dbReference type="Proteomes" id="UP000199013"/>
    </source>
</evidence>
<name>A0A1C3PG44_9ACTN</name>
<sequence length="283" mass="32111">MSGKRRVELGPAQETLLIPLYGRAALARQRNALLDDPRAVEMVDALDYDFSRFEGLSSLVGAVLRTRIHDYWAARWLAANPLGTVVELGVGLNTRFERIDNGQARWFELDLPDAMELRREFFADSDRRTSFAGSVLDDKWVDIVAASGGPWYVVAEAVLFFLPETAVRELVVRLGDLLPGAHLAFDTWGQWMADNQNDHDALGPMEARVQWFVDDPATLEGWARGLRLNESVVLPDAPREIFDLLPEPTRSSVRSMRDDPQVSSYRQNLLRFSNAPRWDRETR</sequence>
<organism evidence="3 4">
    <name type="scientific">Candidatus Protofrankia californiensis</name>
    <dbReference type="NCBI Taxonomy" id="1839754"/>
    <lineage>
        <taxon>Bacteria</taxon>
        <taxon>Bacillati</taxon>
        <taxon>Actinomycetota</taxon>
        <taxon>Actinomycetes</taxon>
        <taxon>Frankiales</taxon>
        <taxon>Frankiaceae</taxon>
        <taxon>Protofrankia</taxon>
    </lineage>
</organism>
<keyword evidence="4" id="KW-1185">Reference proteome</keyword>
<dbReference type="GO" id="GO:0032259">
    <property type="term" value="P:methylation"/>
    <property type="evidence" value="ECO:0007669"/>
    <property type="project" value="UniProtKB-KW"/>
</dbReference>
<dbReference type="SUPFAM" id="SSF53335">
    <property type="entry name" value="S-adenosyl-L-methionine-dependent methyltransferases"/>
    <property type="match status" value="1"/>
</dbReference>
<protein>
    <submittedName>
        <fullName evidence="3">O-methyltransferase domain-containing protein</fullName>
    </submittedName>
</protein>
<dbReference type="Pfam" id="PF04072">
    <property type="entry name" value="LCM"/>
    <property type="match status" value="1"/>
</dbReference>
<dbReference type="InterPro" id="IPR029063">
    <property type="entry name" value="SAM-dependent_MTases_sf"/>
</dbReference>
<dbReference type="PANTHER" id="PTHR43619:SF2">
    <property type="entry name" value="S-ADENOSYL-L-METHIONINE-DEPENDENT METHYLTRANSFERASES SUPERFAMILY PROTEIN"/>
    <property type="match status" value="1"/>
</dbReference>
<evidence type="ECO:0000256" key="2">
    <source>
        <dbReference type="ARBA" id="ARBA00022679"/>
    </source>
</evidence>
<dbReference type="PANTHER" id="PTHR43619">
    <property type="entry name" value="S-ADENOSYL-L-METHIONINE-DEPENDENT METHYLTRANSFERASE YKTD-RELATED"/>
    <property type="match status" value="1"/>
</dbReference>
<evidence type="ECO:0000313" key="3">
    <source>
        <dbReference type="EMBL" id="SBW28807.1"/>
    </source>
</evidence>
<dbReference type="Proteomes" id="UP000199013">
    <property type="component" value="Unassembled WGS sequence"/>
</dbReference>
<dbReference type="Gene3D" id="3.40.50.150">
    <property type="entry name" value="Vaccinia Virus protein VP39"/>
    <property type="match status" value="1"/>
</dbReference>
<dbReference type="EMBL" id="FLUV01002492">
    <property type="protein sequence ID" value="SBW28807.1"/>
    <property type="molecule type" value="Genomic_DNA"/>
</dbReference>
<dbReference type="InterPro" id="IPR007213">
    <property type="entry name" value="Ppm1/Ppm2/Tcmp"/>
</dbReference>
<accession>A0A1C3PG44</accession>
<keyword evidence="2 3" id="KW-0808">Transferase</keyword>
<dbReference type="GO" id="GO:0008168">
    <property type="term" value="F:methyltransferase activity"/>
    <property type="evidence" value="ECO:0007669"/>
    <property type="project" value="UniProtKB-KW"/>
</dbReference>
<proteinExistence type="predicted"/>
<gene>
    <name evidence="3" type="ORF">FDG2_6030</name>
</gene>
<keyword evidence="1 3" id="KW-0489">Methyltransferase</keyword>
<reference evidence="4" key="1">
    <citation type="submission" date="2016-02" db="EMBL/GenBank/DDBJ databases">
        <authorList>
            <person name="Wibberg D."/>
        </authorList>
    </citation>
    <scope>NUCLEOTIDE SEQUENCE [LARGE SCALE GENOMIC DNA]</scope>
</reference>